<name>A0A7X5ZR65_9PSEU</name>
<accession>A0A7X5ZR65</accession>
<dbReference type="Proteomes" id="UP000545493">
    <property type="component" value="Unassembled WGS sequence"/>
</dbReference>
<organism evidence="3 4">
    <name type="scientific">Saccharomonospora amisosensis</name>
    <dbReference type="NCBI Taxonomy" id="1128677"/>
    <lineage>
        <taxon>Bacteria</taxon>
        <taxon>Bacillati</taxon>
        <taxon>Actinomycetota</taxon>
        <taxon>Actinomycetes</taxon>
        <taxon>Pseudonocardiales</taxon>
        <taxon>Pseudonocardiaceae</taxon>
        <taxon>Saccharomonospora</taxon>
    </lineage>
</organism>
<dbReference type="InterPro" id="IPR017853">
    <property type="entry name" value="GH"/>
</dbReference>
<keyword evidence="4" id="KW-1185">Reference proteome</keyword>
<dbReference type="EMBL" id="JAAOYM010000001">
    <property type="protein sequence ID" value="NIJ12010.1"/>
    <property type="molecule type" value="Genomic_DNA"/>
</dbReference>
<feature type="signal peptide" evidence="2">
    <location>
        <begin position="1"/>
        <end position="20"/>
    </location>
</feature>
<dbReference type="RefSeq" id="WP_167170130.1">
    <property type="nucleotide sequence ID" value="NZ_JAAOYM010000001.1"/>
</dbReference>
<gene>
    <name evidence="3" type="ORF">FHU38_002354</name>
</gene>
<evidence type="ECO:0000256" key="2">
    <source>
        <dbReference type="SAM" id="SignalP"/>
    </source>
</evidence>
<dbReference type="AlphaFoldDB" id="A0A7X5ZR65"/>
<reference evidence="3 4" key="1">
    <citation type="submission" date="2020-03" db="EMBL/GenBank/DDBJ databases">
        <title>Sequencing the genomes of 1000 actinobacteria strains.</title>
        <authorList>
            <person name="Klenk H.-P."/>
        </authorList>
    </citation>
    <scope>NUCLEOTIDE SEQUENCE [LARGE SCALE GENOMIC DNA]</scope>
    <source>
        <strain evidence="3 4">DSM 45685</strain>
    </source>
</reference>
<protein>
    <submittedName>
        <fullName evidence="3">Uncharacterized protein</fullName>
    </submittedName>
</protein>
<keyword evidence="2" id="KW-0732">Signal</keyword>
<sequence>MRRRAGLAAMLVVALLVAAAACTGSGRETGGTDFTPAPAGPSWAPRPRQAGGLSTLAETRGDRYLLHTRHGDVGFLPGVNLGPTTPGHQPGELAVSARDVRRWLPLMRELGFRVVRVYTIMPPDFYTELADYNADHPDAPLYLMQGVYLPEESYLDSGDLYERGMTTSFTNELRDASSAVHGELERAPRRGRAAGTWTADVSPWLTGWIIGAELDPYALRSTNERNAGLAPYRGRYFRSTEAANPSERWLAARMDELAEAEAERGTSVPIAFVNWPTLDPLTHPEEPREGEDLVALDANRIEATGAWPGGTFASYHAYPHYPDFQRYEPGLRMRRRGKIDPYAGYLAALRRHHAGTPVLLSEFGTPSSLGTAHFAPLGRGQGNHSEQEAMAIDAELLRTIRDLGMAGGLLFSWTDEWFKLTWNTQPRQRPADRRQLWHDPLTNEQYFGVVATDPGTEPASADRVIAEDSGGTVRVGTDESYVYLEIQGANRLEGLVTFGFDVVRGGTRVLPGTDIAADGADYAVVVDINDGTADTAKAWVREPQDPVLLDNLRGALPRPEPVDGWRLQQLTVNGPRTIPSTGEELPAEFFDVGDLRRGEMRPGEPGYDSRATWQLDRNVLTLRMPWGLLGMADPSSKRALVIRPDRTATTTPVERIGLTVHLGDRRIDTDGIGWEPWNSVGYRERVKAGVQRLVDALAEVTPR</sequence>
<dbReference type="SUPFAM" id="SSF51445">
    <property type="entry name" value="(Trans)glycosidases"/>
    <property type="match status" value="1"/>
</dbReference>
<evidence type="ECO:0000256" key="1">
    <source>
        <dbReference type="SAM" id="MobiDB-lite"/>
    </source>
</evidence>
<feature type="chain" id="PRO_5030727659" evidence="2">
    <location>
        <begin position="21"/>
        <end position="703"/>
    </location>
</feature>
<proteinExistence type="predicted"/>
<evidence type="ECO:0000313" key="3">
    <source>
        <dbReference type="EMBL" id="NIJ12010.1"/>
    </source>
</evidence>
<dbReference type="Gene3D" id="3.20.20.80">
    <property type="entry name" value="Glycosidases"/>
    <property type="match status" value="1"/>
</dbReference>
<dbReference type="PROSITE" id="PS51257">
    <property type="entry name" value="PROKAR_LIPOPROTEIN"/>
    <property type="match status" value="1"/>
</dbReference>
<evidence type="ECO:0000313" key="4">
    <source>
        <dbReference type="Proteomes" id="UP000545493"/>
    </source>
</evidence>
<comment type="caution">
    <text evidence="3">The sequence shown here is derived from an EMBL/GenBank/DDBJ whole genome shotgun (WGS) entry which is preliminary data.</text>
</comment>
<feature type="region of interest" description="Disordered" evidence="1">
    <location>
        <begin position="27"/>
        <end position="52"/>
    </location>
</feature>